<dbReference type="PRINTS" id="PR01595">
    <property type="entry name" value="SYCDCHAPRONE"/>
</dbReference>
<organism evidence="4 6">
    <name type="scientific">Proteus mirabilis</name>
    <dbReference type="NCBI Taxonomy" id="584"/>
    <lineage>
        <taxon>Bacteria</taxon>
        <taxon>Pseudomonadati</taxon>
        <taxon>Pseudomonadota</taxon>
        <taxon>Gammaproteobacteria</taxon>
        <taxon>Enterobacterales</taxon>
        <taxon>Morganellaceae</taxon>
        <taxon>Proteus</taxon>
    </lineage>
</organism>
<dbReference type="InterPro" id="IPR005415">
    <property type="entry name" value="T3SS_Ca_resp_chp_LcrH/SycD"/>
</dbReference>
<evidence type="ECO:0000256" key="1">
    <source>
        <dbReference type="ARBA" id="ARBA00010244"/>
    </source>
</evidence>
<evidence type="ECO:0000256" key="2">
    <source>
        <dbReference type="ARBA" id="ARBA00023186"/>
    </source>
</evidence>
<dbReference type="KEGG" id="pvl:AOB99_14655"/>
<accession>A0AAJ3XZ98</accession>
<dbReference type="SUPFAM" id="SSF48452">
    <property type="entry name" value="TPR-like"/>
    <property type="match status" value="1"/>
</dbReference>
<dbReference type="EMBL" id="ABKSPD020000009">
    <property type="protein sequence ID" value="EKW9776783.1"/>
    <property type="molecule type" value="Genomic_DNA"/>
</dbReference>
<evidence type="ECO:0000313" key="6">
    <source>
        <dbReference type="Proteomes" id="UP001171165"/>
    </source>
</evidence>
<dbReference type="NCBIfam" id="NF011859">
    <property type="entry name" value="PRK15331.1"/>
    <property type="match status" value="1"/>
</dbReference>
<dbReference type="InterPro" id="IPR011716">
    <property type="entry name" value="TPR-3"/>
</dbReference>
<dbReference type="Proteomes" id="UP000195540">
    <property type="component" value="Chromosome"/>
</dbReference>
<dbReference type="AlphaFoldDB" id="A0AAJ3XZ98"/>
<comment type="similarity">
    <text evidence="1">Belongs to the LcrH/SycD chaperone family.</text>
</comment>
<proteinExistence type="inferred from homology"/>
<name>A0AAJ3XZ98_PROMI</name>
<evidence type="ECO:0000313" key="3">
    <source>
        <dbReference type="EMBL" id="ARX33384.1"/>
    </source>
</evidence>
<protein>
    <submittedName>
        <fullName evidence="3">CesD/SycD/LcrH family type III secretion system chaperone</fullName>
    </submittedName>
    <submittedName>
        <fullName evidence="4">Type III secretion system translocator chaperone SicA</fullName>
    </submittedName>
</protein>
<dbReference type="RefSeq" id="WP_004245829.1">
    <property type="nucleotide sequence ID" value="NZ_ABFCQN020000038.1"/>
</dbReference>
<reference evidence="3 5" key="1">
    <citation type="submission" date="2017-05" db="EMBL/GenBank/DDBJ databases">
        <title>Whole genome sequencing of Proteus mirabilis AR_0155.</title>
        <authorList>
            <person name="Conlan S."/>
            <person name="Thomas P.J."/>
            <person name="Mullikin J."/>
            <person name="Frank K.M."/>
            <person name="Segre J.A."/>
        </authorList>
    </citation>
    <scope>NUCLEOTIDE SEQUENCE [LARGE SCALE GENOMIC DNA]</scope>
    <source>
        <strain evidence="3 5">AR_0155</strain>
    </source>
</reference>
<dbReference type="EMBL" id="CP021694">
    <property type="protein sequence ID" value="ARX33384.1"/>
    <property type="molecule type" value="Genomic_DNA"/>
</dbReference>
<dbReference type="Proteomes" id="UP001171165">
    <property type="component" value="Unassembled WGS sequence"/>
</dbReference>
<gene>
    <name evidence="4" type="primary">sicA</name>
    <name evidence="3" type="ORF">AM402_04205</name>
    <name evidence="4" type="ORF">PW210_002625</name>
</gene>
<sequence length="172" mass="19863">MSAYEKMSEKELDQLANYIVSIVQNGASIKDESEIPDGFMEGIYSFAYDFYQKGKLDEAEAIFKFLCLYDFYNVDYIMGLAAVNQLKKQYQAAIDLYALAYLNAKNDYRPVFYAGQCNLSIGEKEKAKYCFHQVAQNINDQTIKEKANSYLELLKDIPLVVLNKEEEKEEKE</sequence>
<keyword evidence="2" id="KW-0143">Chaperone</keyword>
<dbReference type="InterPro" id="IPR011990">
    <property type="entry name" value="TPR-like_helical_dom_sf"/>
</dbReference>
<dbReference type="GeneID" id="6801734"/>
<dbReference type="NCBIfam" id="TIGR02552">
    <property type="entry name" value="LcrH_SycD"/>
    <property type="match status" value="1"/>
</dbReference>
<dbReference type="Pfam" id="PF07720">
    <property type="entry name" value="TPR_3"/>
    <property type="match status" value="2"/>
</dbReference>
<dbReference type="InterPro" id="IPR016379">
    <property type="entry name" value="T3SS_Ca_resp_chp_LcrH/SycD_sub"/>
</dbReference>
<evidence type="ECO:0000313" key="5">
    <source>
        <dbReference type="Proteomes" id="UP000195540"/>
    </source>
</evidence>
<dbReference type="PIRSF" id="PIRSF003165">
    <property type="entry name" value="Chaperone_SicA"/>
    <property type="match status" value="1"/>
</dbReference>
<evidence type="ECO:0000313" key="4">
    <source>
        <dbReference type="EMBL" id="EKW9776783.1"/>
    </source>
</evidence>
<reference evidence="4" key="2">
    <citation type="submission" date="2023-06" db="EMBL/GenBank/DDBJ databases">
        <authorList>
            <consortium name="Clinical and Environmental Microbiology Branch: Whole genome sequencing antimicrobial resistance pathogens in the healthcare setting"/>
        </authorList>
    </citation>
    <scope>NUCLEOTIDE SEQUENCE</scope>
    <source>
        <strain evidence="4">Microbial</strain>
    </source>
</reference>
<dbReference type="Gene3D" id="1.25.40.10">
    <property type="entry name" value="Tetratricopeptide repeat domain"/>
    <property type="match status" value="1"/>
</dbReference>